<comment type="caution">
    <text evidence="2">The sequence shown here is derived from an EMBL/GenBank/DDBJ whole genome shotgun (WGS) entry which is preliminary data.</text>
</comment>
<evidence type="ECO:0000256" key="1">
    <source>
        <dbReference type="SAM" id="MobiDB-lite"/>
    </source>
</evidence>
<feature type="region of interest" description="Disordered" evidence="1">
    <location>
        <begin position="1"/>
        <end position="42"/>
    </location>
</feature>
<evidence type="ECO:0000313" key="2">
    <source>
        <dbReference type="EMBL" id="PNI78249.1"/>
    </source>
</evidence>
<feature type="compositionally biased region" description="Acidic residues" evidence="1">
    <location>
        <begin position="20"/>
        <end position="42"/>
    </location>
</feature>
<sequence>MAHLRSPSGFGDPGKKDQKESEEELEEEEEEEVEVTDIGDYDDDFLDVRPRLASIVSPSLTSTFVPSQSATSTETPSASPPSSTSSHKSFPKIFQTFRKDMSEMSIDRNIHRNLSPGIPVSVQTEESWL</sequence>
<proteinExistence type="predicted"/>
<feature type="non-terminal residue" evidence="2">
    <location>
        <position position="129"/>
    </location>
</feature>
<reference evidence="2 3" key="1">
    <citation type="submission" date="2017-12" db="EMBL/GenBank/DDBJ databases">
        <title>High-resolution comparative analysis of great ape genomes.</title>
        <authorList>
            <person name="Pollen A."/>
            <person name="Hastie A."/>
            <person name="Hormozdiari F."/>
            <person name="Dougherty M."/>
            <person name="Liu R."/>
            <person name="Chaisson M."/>
            <person name="Hoppe E."/>
            <person name="Hill C."/>
            <person name="Pang A."/>
            <person name="Hillier L."/>
            <person name="Baker C."/>
            <person name="Armstrong J."/>
            <person name="Shendure J."/>
            <person name="Paten B."/>
            <person name="Wilson R."/>
            <person name="Chao H."/>
            <person name="Schneider V."/>
            <person name="Ventura M."/>
            <person name="Kronenberg Z."/>
            <person name="Murali S."/>
            <person name="Gordon D."/>
            <person name="Cantsilieris S."/>
            <person name="Munson K."/>
            <person name="Nelson B."/>
            <person name="Raja A."/>
            <person name="Underwood J."/>
            <person name="Diekhans M."/>
            <person name="Fiddes I."/>
            <person name="Haussler D."/>
            <person name="Eichler E."/>
        </authorList>
    </citation>
    <scope>NUCLEOTIDE SEQUENCE [LARGE SCALE GENOMIC DNA]</scope>
    <source>
        <strain evidence="2">Yerkes chimp pedigree #C0471</strain>
    </source>
</reference>
<accession>A0A2J8P2N0</accession>
<name>A0A2J8P2N0_PANTR</name>
<feature type="compositionally biased region" description="Low complexity" evidence="1">
    <location>
        <begin position="66"/>
        <end position="86"/>
    </location>
</feature>
<protein>
    <submittedName>
        <fullName evidence="2">ERICH6 isoform 1</fullName>
    </submittedName>
</protein>
<dbReference type="EMBL" id="NBAG03000220">
    <property type="protein sequence ID" value="PNI78249.1"/>
    <property type="molecule type" value="Genomic_DNA"/>
</dbReference>
<gene>
    <name evidence="2" type="ORF">CK820_G0006353</name>
</gene>
<feature type="region of interest" description="Disordered" evidence="1">
    <location>
        <begin position="57"/>
        <end position="90"/>
    </location>
</feature>
<evidence type="ECO:0000313" key="3">
    <source>
        <dbReference type="Proteomes" id="UP000236370"/>
    </source>
</evidence>
<organism evidence="2 3">
    <name type="scientific">Pan troglodytes</name>
    <name type="common">Chimpanzee</name>
    <dbReference type="NCBI Taxonomy" id="9598"/>
    <lineage>
        <taxon>Eukaryota</taxon>
        <taxon>Metazoa</taxon>
        <taxon>Chordata</taxon>
        <taxon>Craniata</taxon>
        <taxon>Vertebrata</taxon>
        <taxon>Euteleostomi</taxon>
        <taxon>Mammalia</taxon>
        <taxon>Eutheria</taxon>
        <taxon>Euarchontoglires</taxon>
        <taxon>Primates</taxon>
        <taxon>Haplorrhini</taxon>
        <taxon>Catarrhini</taxon>
        <taxon>Hominidae</taxon>
        <taxon>Pan</taxon>
    </lineage>
</organism>
<dbReference type="Proteomes" id="UP000236370">
    <property type="component" value="Unassembled WGS sequence"/>
</dbReference>
<dbReference type="AlphaFoldDB" id="A0A2J8P2N0"/>